<protein>
    <submittedName>
        <fullName evidence="2">Uncharacterized protein</fullName>
    </submittedName>
</protein>
<evidence type="ECO:0000256" key="1">
    <source>
        <dbReference type="SAM" id="MobiDB-lite"/>
    </source>
</evidence>
<dbReference type="AlphaFoldDB" id="A0A171DMM7"/>
<feature type="region of interest" description="Disordered" evidence="1">
    <location>
        <begin position="1"/>
        <end position="24"/>
    </location>
</feature>
<proteinExistence type="predicted"/>
<evidence type="ECO:0000313" key="2">
    <source>
        <dbReference type="EMBL" id="GAT70251.1"/>
    </source>
</evidence>
<dbReference type="Proteomes" id="UP000077701">
    <property type="component" value="Unassembled WGS sequence"/>
</dbReference>
<gene>
    <name evidence="2" type="ORF">PS9374_05931</name>
</gene>
<accession>A0A171DMM7</accession>
<dbReference type="EMBL" id="BDCX01000016">
    <property type="protein sequence ID" value="GAT70251.1"/>
    <property type="molecule type" value="Genomic_DNA"/>
</dbReference>
<name>A0A171DMM7_9ACTN</name>
<reference evidence="3" key="2">
    <citation type="submission" date="2016-04" db="EMBL/GenBank/DDBJ databases">
        <title>Planomonospora sphaerica JCM9374 whole genome shotgun sequence.</title>
        <authorList>
            <person name="Suzuki T."/>
            <person name="Dohra H."/>
            <person name="Kodani S."/>
        </authorList>
    </citation>
    <scope>NUCLEOTIDE SEQUENCE [LARGE SCALE GENOMIC DNA]</scope>
    <source>
        <strain evidence="3">JCM 9374</strain>
    </source>
</reference>
<organism evidence="2 3">
    <name type="scientific">Planomonospora sphaerica</name>
    <dbReference type="NCBI Taxonomy" id="161355"/>
    <lineage>
        <taxon>Bacteria</taxon>
        <taxon>Bacillati</taxon>
        <taxon>Actinomycetota</taxon>
        <taxon>Actinomycetes</taxon>
        <taxon>Streptosporangiales</taxon>
        <taxon>Streptosporangiaceae</taxon>
        <taxon>Planomonospora</taxon>
    </lineage>
</organism>
<keyword evidence="3" id="KW-1185">Reference proteome</keyword>
<comment type="caution">
    <text evidence="2">The sequence shown here is derived from an EMBL/GenBank/DDBJ whole genome shotgun (WGS) entry which is preliminary data.</text>
</comment>
<sequence>MIAREEKLSDWTRPSSTTEQERTERMIREAVKEHLERFSS</sequence>
<feature type="compositionally biased region" description="Basic and acidic residues" evidence="1">
    <location>
        <begin position="1"/>
        <end position="10"/>
    </location>
</feature>
<reference evidence="2 3" key="1">
    <citation type="journal article" date="2016" name="Genome Announc.">
        <title>Draft Genome Sequence of Planomonospora sphaerica JCM9374, a Rare Actinomycete.</title>
        <authorList>
            <person name="Dohra H."/>
            <person name="Suzuki T."/>
            <person name="Inoue Y."/>
            <person name="Kodani S."/>
        </authorList>
    </citation>
    <scope>NUCLEOTIDE SEQUENCE [LARGE SCALE GENOMIC DNA]</scope>
    <source>
        <strain evidence="2 3">JCM 9374</strain>
    </source>
</reference>
<evidence type="ECO:0000313" key="3">
    <source>
        <dbReference type="Proteomes" id="UP000077701"/>
    </source>
</evidence>